<protein>
    <submittedName>
        <fullName evidence="1">Uncharacterized protein</fullName>
    </submittedName>
</protein>
<dbReference type="AlphaFoldDB" id="A0A1N6EHU4"/>
<name>A0A1N6EHU4_9FLAO</name>
<reference evidence="2" key="1">
    <citation type="submission" date="2016-12" db="EMBL/GenBank/DDBJ databases">
        <authorList>
            <person name="Varghese N."/>
            <person name="Submissions S."/>
        </authorList>
    </citation>
    <scope>NUCLEOTIDE SEQUENCE [LARGE SCALE GENOMIC DNA]</scope>
    <source>
        <strain evidence="2">DSM 16779</strain>
    </source>
</reference>
<dbReference type="STRING" id="59733.SAMN05421769_0385"/>
<evidence type="ECO:0000313" key="2">
    <source>
        <dbReference type="Proteomes" id="UP000184782"/>
    </source>
</evidence>
<evidence type="ECO:0000313" key="1">
    <source>
        <dbReference type="EMBL" id="SIN82608.1"/>
    </source>
</evidence>
<dbReference type="EMBL" id="FSRQ01000001">
    <property type="protein sequence ID" value="SIN82608.1"/>
    <property type="molecule type" value="Genomic_DNA"/>
</dbReference>
<sequence>MNILFTTINKKACTTELQKKLWNGAEQYMKDQVRRKLQSLTSYIGNVNVSILIDMNKGFATVLKNNLSEEQFLIAQRTLRNKI</sequence>
<dbReference type="OrthoDB" id="9922441at2"/>
<gene>
    <name evidence="1" type="ORF">SAMN05421769_0385</name>
</gene>
<dbReference type="Proteomes" id="UP000184782">
    <property type="component" value="Unassembled WGS sequence"/>
</dbReference>
<organism evidence="1 2">
    <name type="scientific">Chryseobacterium scophthalmum</name>
    <dbReference type="NCBI Taxonomy" id="59733"/>
    <lineage>
        <taxon>Bacteria</taxon>
        <taxon>Pseudomonadati</taxon>
        <taxon>Bacteroidota</taxon>
        <taxon>Flavobacteriia</taxon>
        <taxon>Flavobacteriales</taxon>
        <taxon>Weeksellaceae</taxon>
        <taxon>Chryseobacterium group</taxon>
        <taxon>Chryseobacterium</taxon>
    </lineage>
</organism>
<accession>A0A1N6EHU4</accession>
<proteinExistence type="predicted"/>
<dbReference type="RefSeq" id="WP_074228295.1">
    <property type="nucleotide sequence ID" value="NZ_FSRQ01000001.1"/>
</dbReference>
<keyword evidence="2" id="KW-1185">Reference proteome</keyword>